<proteinExistence type="predicted"/>
<protein>
    <submittedName>
        <fullName evidence="2">Pimeloyl-ACP methyl ester carboxylesterase</fullName>
    </submittedName>
</protein>
<dbReference type="InterPro" id="IPR000639">
    <property type="entry name" value="Epox_hydrolase-like"/>
</dbReference>
<dbReference type="Gene3D" id="3.40.50.1820">
    <property type="entry name" value="alpha/beta hydrolase"/>
    <property type="match status" value="1"/>
</dbReference>
<reference evidence="3" key="1">
    <citation type="submission" date="2016-10" db="EMBL/GenBank/DDBJ databases">
        <authorList>
            <person name="Varghese N."/>
            <person name="Submissions S."/>
        </authorList>
    </citation>
    <scope>NUCLEOTIDE SEQUENCE [LARGE SCALE GENOMIC DNA]</scope>
    <source>
        <strain evidence="3">LMG 26031</strain>
    </source>
</reference>
<dbReference type="RefSeq" id="WP_090867276.1">
    <property type="nucleotide sequence ID" value="NZ_FNYE01000012.1"/>
</dbReference>
<dbReference type="InterPro" id="IPR000073">
    <property type="entry name" value="AB_hydrolase_1"/>
</dbReference>
<dbReference type="Pfam" id="PF12697">
    <property type="entry name" value="Abhydrolase_6"/>
    <property type="match status" value="1"/>
</dbReference>
<dbReference type="EMBL" id="FNYE01000012">
    <property type="protein sequence ID" value="SEJ53537.1"/>
    <property type="molecule type" value="Genomic_DNA"/>
</dbReference>
<dbReference type="AlphaFoldDB" id="A0A1H6ZPQ0"/>
<dbReference type="PRINTS" id="PR00412">
    <property type="entry name" value="EPOXHYDRLASE"/>
</dbReference>
<feature type="domain" description="AB hydrolase-1" evidence="1">
    <location>
        <begin position="27"/>
        <end position="264"/>
    </location>
</feature>
<name>A0A1H6ZPQ0_9BURK</name>
<dbReference type="SUPFAM" id="SSF53474">
    <property type="entry name" value="alpha/beta-Hydrolases"/>
    <property type="match status" value="1"/>
</dbReference>
<dbReference type="OrthoDB" id="5297561at2"/>
<dbReference type="GO" id="GO:0003824">
    <property type="term" value="F:catalytic activity"/>
    <property type="evidence" value="ECO:0007669"/>
    <property type="project" value="InterPro"/>
</dbReference>
<evidence type="ECO:0000313" key="3">
    <source>
        <dbReference type="Proteomes" id="UP000198866"/>
    </source>
</evidence>
<dbReference type="STRING" id="667676.SAMN05192539_1012197"/>
<gene>
    <name evidence="2" type="ORF">SAMN05192539_1012197</name>
</gene>
<sequence>MIVDVNGKPAYAYTGGKAFDAALPTAVFIHGAEHDHSAWALQTRYFAHHGFSVLAVDLPGHHRSAGPALTSIGAMADWLAALLDALSVARAFVAGHSMGSLVALDFAARYPSRATNIALVATAVPMAVSDTLLDAAREREPDAIEMVNQWSHSTIAAKPSCPAPGFWLHGMNQRLMERVSATGEPQLFHTDFSACNAYTDGLARAAQVTCPVRLIVGRRDLMTPPRAARALADALREAGVPVDTITLDAGHALMSEQPDATLDALYTFATTRSSNRPPASPTATH</sequence>
<keyword evidence="3" id="KW-1185">Reference proteome</keyword>
<dbReference type="Proteomes" id="UP000198866">
    <property type="component" value="Unassembled WGS sequence"/>
</dbReference>
<dbReference type="GO" id="GO:0016020">
    <property type="term" value="C:membrane"/>
    <property type="evidence" value="ECO:0007669"/>
    <property type="project" value="TreeGrafter"/>
</dbReference>
<evidence type="ECO:0000313" key="2">
    <source>
        <dbReference type="EMBL" id="SEJ53537.1"/>
    </source>
</evidence>
<dbReference type="PANTHER" id="PTHR43798:SF33">
    <property type="entry name" value="HYDROLASE, PUTATIVE (AFU_ORTHOLOGUE AFUA_2G14860)-RELATED"/>
    <property type="match status" value="1"/>
</dbReference>
<dbReference type="PANTHER" id="PTHR43798">
    <property type="entry name" value="MONOACYLGLYCEROL LIPASE"/>
    <property type="match status" value="1"/>
</dbReference>
<dbReference type="PRINTS" id="PR00111">
    <property type="entry name" value="ABHYDROLASE"/>
</dbReference>
<dbReference type="InterPro" id="IPR050266">
    <property type="entry name" value="AB_hydrolase_sf"/>
</dbReference>
<organism evidence="2 3">
    <name type="scientific">Paraburkholderia diazotrophica</name>
    <dbReference type="NCBI Taxonomy" id="667676"/>
    <lineage>
        <taxon>Bacteria</taxon>
        <taxon>Pseudomonadati</taxon>
        <taxon>Pseudomonadota</taxon>
        <taxon>Betaproteobacteria</taxon>
        <taxon>Burkholderiales</taxon>
        <taxon>Burkholderiaceae</taxon>
        <taxon>Paraburkholderia</taxon>
    </lineage>
</organism>
<evidence type="ECO:0000259" key="1">
    <source>
        <dbReference type="Pfam" id="PF12697"/>
    </source>
</evidence>
<accession>A0A1H6ZPQ0</accession>
<dbReference type="InterPro" id="IPR029058">
    <property type="entry name" value="AB_hydrolase_fold"/>
</dbReference>